<organism evidence="3 4">
    <name type="scientific">Molossus molossus</name>
    <name type="common">Pallas' mastiff bat</name>
    <name type="synonym">Vespertilio molossus</name>
    <dbReference type="NCBI Taxonomy" id="27622"/>
    <lineage>
        <taxon>Eukaryota</taxon>
        <taxon>Metazoa</taxon>
        <taxon>Chordata</taxon>
        <taxon>Craniata</taxon>
        <taxon>Vertebrata</taxon>
        <taxon>Euteleostomi</taxon>
        <taxon>Mammalia</taxon>
        <taxon>Eutheria</taxon>
        <taxon>Laurasiatheria</taxon>
        <taxon>Chiroptera</taxon>
        <taxon>Yangochiroptera</taxon>
        <taxon>Molossidae</taxon>
        <taxon>Molossus</taxon>
    </lineage>
</organism>
<dbReference type="AlphaFoldDB" id="A0A7J8D3A2"/>
<dbReference type="Proteomes" id="UP000550707">
    <property type="component" value="Unassembled WGS sequence"/>
</dbReference>
<keyword evidence="2" id="KW-1133">Transmembrane helix</keyword>
<keyword evidence="2" id="KW-0812">Transmembrane</keyword>
<evidence type="ECO:0000313" key="4">
    <source>
        <dbReference type="Proteomes" id="UP000550707"/>
    </source>
</evidence>
<name>A0A7J8D3A2_MOLMO</name>
<keyword evidence="2" id="KW-0472">Membrane</keyword>
<feature type="region of interest" description="Disordered" evidence="1">
    <location>
        <begin position="39"/>
        <end position="58"/>
    </location>
</feature>
<accession>A0A7J8D3A2</accession>
<keyword evidence="4" id="KW-1185">Reference proteome</keyword>
<evidence type="ECO:0000256" key="1">
    <source>
        <dbReference type="SAM" id="MobiDB-lite"/>
    </source>
</evidence>
<reference evidence="3 4" key="1">
    <citation type="journal article" date="2020" name="Nature">
        <title>Six reference-quality genomes reveal evolution of bat adaptations.</title>
        <authorList>
            <person name="Jebb D."/>
            <person name="Huang Z."/>
            <person name="Pippel M."/>
            <person name="Hughes G.M."/>
            <person name="Lavrichenko K."/>
            <person name="Devanna P."/>
            <person name="Winkler S."/>
            <person name="Jermiin L.S."/>
            <person name="Skirmuntt E.C."/>
            <person name="Katzourakis A."/>
            <person name="Burkitt-Gray L."/>
            <person name="Ray D.A."/>
            <person name="Sullivan K.A.M."/>
            <person name="Roscito J.G."/>
            <person name="Kirilenko B.M."/>
            <person name="Davalos L.M."/>
            <person name="Corthals A.P."/>
            <person name="Power M.L."/>
            <person name="Jones G."/>
            <person name="Ransome R.D."/>
            <person name="Dechmann D.K.N."/>
            <person name="Locatelli A.G."/>
            <person name="Puechmaille S.J."/>
            <person name="Fedrigo O."/>
            <person name="Jarvis E.D."/>
            <person name="Hiller M."/>
            <person name="Vernes S.C."/>
            <person name="Myers E.W."/>
            <person name="Teeling E.C."/>
        </authorList>
    </citation>
    <scope>NUCLEOTIDE SEQUENCE [LARGE SCALE GENOMIC DNA]</scope>
    <source>
        <strain evidence="3">MMolMol1</strain>
        <tissue evidence="3">Muscle</tissue>
    </source>
</reference>
<evidence type="ECO:0000313" key="3">
    <source>
        <dbReference type="EMBL" id="KAF6417506.1"/>
    </source>
</evidence>
<evidence type="ECO:0000256" key="2">
    <source>
        <dbReference type="SAM" id="Phobius"/>
    </source>
</evidence>
<feature type="transmembrane region" description="Helical" evidence="2">
    <location>
        <begin position="62"/>
        <end position="84"/>
    </location>
</feature>
<proteinExistence type="predicted"/>
<feature type="region of interest" description="Disordered" evidence="1">
    <location>
        <begin position="1"/>
        <end position="24"/>
    </location>
</feature>
<feature type="compositionally biased region" description="Basic and acidic residues" evidence="1">
    <location>
        <begin position="46"/>
        <end position="58"/>
    </location>
</feature>
<gene>
    <name evidence="3" type="ORF">HJG59_018583</name>
</gene>
<dbReference type="EMBL" id="JACASF010000019">
    <property type="protein sequence ID" value="KAF6417506.1"/>
    <property type="molecule type" value="Genomic_DNA"/>
</dbReference>
<protein>
    <submittedName>
        <fullName evidence="3">Trinucleotide repeat containing adaptor 6C</fullName>
    </submittedName>
</protein>
<comment type="caution">
    <text evidence="3">The sequence shown here is derived from an EMBL/GenBank/DDBJ whole genome shotgun (WGS) entry which is preliminary data.</text>
</comment>
<sequence length="85" mass="9911">MEEKKKKKQEEKKKKEGAQKKAADQKTKVYVAVGLTAHTAAHPHTHRGDFHERSQEEPPPRLNFCLAFIVLKVKFMFIISFELYN</sequence>